<reference evidence="4 5" key="1">
    <citation type="submission" date="2018-06" db="EMBL/GenBank/DDBJ databases">
        <title>Genomic Encyclopedia of Type Strains, Phase IV (KMG-IV): sequencing the most valuable type-strain genomes for metagenomic binning, comparative biology and taxonomic classification.</title>
        <authorList>
            <person name="Goeker M."/>
        </authorList>
    </citation>
    <scope>NUCLEOTIDE SEQUENCE [LARGE SCALE GENOMIC DNA]</scope>
    <source>
        <strain evidence="4 5">DSM 24875</strain>
    </source>
</reference>
<dbReference type="GO" id="GO:0042578">
    <property type="term" value="F:phosphoric ester hydrolase activity"/>
    <property type="evidence" value="ECO:0007669"/>
    <property type="project" value="UniProtKB-ARBA"/>
</dbReference>
<comment type="caution">
    <text evidence="4">The sequence shown here is derived from an EMBL/GenBank/DDBJ whole genome shotgun (WGS) entry which is preliminary data.</text>
</comment>
<proteinExistence type="predicted"/>
<dbReference type="OrthoDB" id="9770871at2"/>
<feature type="compositionally biased region" description="Polar residues" evidence="2">
    <location>
        <begin position="361"/>
        <end position="375"/>
    </location>
</feature>
<dbReference type="EMBL" id="QNRK01000038">
    <property type="protein sequence ID" value="RBP04650.1"/>
    <property type="molecule type" value="Genomic_DNA"/>
</dbReference>
<dbReference type="AlphaFoldDB" id="A0A366ESI6"/>
<evidence type="ECO:0000313" key="5">
    <source>
        <dbReference type="Proteomes" id="UP000253529"/>
    </source>
</evidence>
<accession>A0A366ESI6</accession>
<keyword evidence="1" id="KW-0378">Hydrolase</keyword>
<feature type="region of interest" description="Disordered" evidence="2">
    <location>
        <begin position="361"/>
        <end position="391"/>
    </location>
</feature>
<dbReference type="InterPro" id="IPR007312">
    <property type="entry name" value="Phosphoesterase"/>
</dbReference>
<dbReference type="Pfam" id="PF04185">
    <property type="entry name" value="Phosphoesterase"/>
    <property type="match status" value="1"/>
</dbReference>
<dbReference type="Proteomes" id="UP000253529">
    <property type="component" value="Unassembled WGS sequence"/>
</dbReference>
<sequence>MKIVALMTKEFRRNLLACVAAGALAANSVAPALAQTSAKTPIKHVILIIGENRTFDHVFATYRPVNRGETVWNLLSEHIVNADGSPGANYAKARQYQGDDSKIYQLTPPKTPYAVLPPALVGGPSTPYVCQLLKPPITTGTSCPATPANLAQARAIENGLAPTYVQYLLTGGTGQTARTPDQRIEYDGQGPTTLPPGPFQITGPKHPYDAYDASPVHRFFQMRQQLDCGAASATTDNPSGCLADLFPWVEVSVGAGSNGAAPPAPFTPESTGEGATAMGFYNVQSGDASYLKSLADTYSMSDNYHQGVMGGTGANHIMLGYGFGIWYSNGAGTPETPPHVRVDPAMPGTPPAGATNALSQIENPDPQPGTNNWYTQDGYGGGSGSPAALPPKANYGGGSYVDCDNTNQPGVQAVRNYLNALATKIDPKCKAGQYYLVNNYNPGYFGDGRNAFTDKNPNNYVFTIPPSNVPNIDEDLTNNKITWAYYGDQFDRYLADPYDLSPINQYCNICNWAQYSTQIMTNAAVRTAHLKDTTDLYAAIANNTLPAVSFVKPSGFVDGHPASSKLILFEGFVKKIVDAVKANPSLWSDTAIMITMDEGGGYWDTGYVQPLDFFGDGTRIPMIVVSSYSVGGHISHTYTDHVSVTKFIEANWGLPPITPTGRDALPNPTVGPTPYVPGNSPAIGDLMDMFSFTTK</sequence>
<feature type="signal peptide" evidence="3">
    <location>
        <begin position="1"/>
        <end position="34"/>
    </location>
</feature>
<feature type="chain" id="PRO_5016975576" evidence="3">
    <location>
        <begin position="35"/>
        <end position="695"/>
    </location>
</feature>
<protein>
    <submittedName>
        <fullName evidence="4">Phospholipase C</fullName>
    </submittedName>
</protein>
<evidence type="ECO:0000256" key="3">
    <source>
        <dbReference type="SAM" id="SignalP"/>
    </source>
</evidence>
<evidence type="ECO:0000256" key="2">
    <source>
        <dbReference type="SAM" id="MobiDB-lite"/>
    </source>
</evidence>
<keyword evidence="3" id="KW-0732">Signal</keyword>
<organism evidence="4 5">
    <name type="scientific">Roseiarcus fermentans</name>
    <dbReference type="NCBI Taxonomy" id="1473586"/>
    <lineage>
        <taxon>Bacteria</taxon>
        <taxon>Pseudomonadati</taxon>
        <taxon>Pseudomonadota</taxon>
        <taxon>Alphaproteobacteria</taxon>
        <taxon>Hyphomicrobiales</taxon>
        <taxon>Roseiarcaceae</taxon>
        <taxon>Roseiarcus</taxon>
    </lineage>
</organism>
<dbReference type="InterPro" id="IPR017850">
    <property type="entry name" value="Alkaline_phosphatase_core_sf"/>
</dbReference>
<evidence type="ECO:0000313" key="4">
    <source>
        <dbReference type="EMBL" id="RBP04650.1"/>
    </source>
</evidence>
<keyword evidence="5" id="KW-1185">Reference proteome</keyword>
<dbReference type="PANTHER" id="PTHR31956">
    <property type="entry name" value="NON-SPECIFIC PHOSPHOLIPASE C4-RELATED"/>
    <property type="match status" value="1"/>
</dbReference>
<gene>
    <name evidence="4" type="ORF">DFR50_13834</name>
</gene>
<dbReference type="Gene3D" id="3.40.720.10">
    <property type="entry name" value="Alkaline Phosphatase, subunit A"/>
    <property type="match status" value="2"/>
</dbReference>
<name>A0A366ESI6_9HYPH</name>
<dbReference type="PANTHER" id="PTHR31956:SF1">
    <property type="entry name" value="NON-SPECIFIC PHOSPHOLIPASE C1"/>
    <property type="match status" value="1"/>
</dbReference>
<dbReference type="RefSeq" id="WP_113892069.1">
    <property type="nucleotide sequence ID" value="NZ_QNRK01000038.1"/>
</dbReference>
<evidence type="ECO:0000256" key="1">
    <source>
        <dbReference type="ARBA" id="ARBA00022801"/>
    </source>
</evidence>